<evidence type="ECO:0000256" key="1">
    <source>
        <dbReference type="ARBA" id="ARBA00022729"/>
    </source>
</evidence>
<evidence type="ECO:0000256" key="2">
    <source>
        <dbReference type="ARBA" id="ARBA00022801"/>
    </source>
</evidence>
<feature type="domain" description="Chitin-binding type-3" evidence="5">
    <location>
        <begin position="216"/>
        <end position="261"/>
    </location>
</feature>
<dbReference type="AlphaFoldDB" id="A0A1L4BTA4"/>
<dbReference type="Gene3D" id="2.10.10.20">
    <property type="entry name" value="Carbohydrate-binding module superfamily 5/12"/>
    <property type="match status" value="1"/>
</dbReference>
<dbReference type="Gene3D" id="2.70.50.50">
    <property type="entry name" value="chitin-binding protein cbp21"/>
    <property type="match status" value="1"/>
</dbReference>
<feature type="compositionally biased region" description="Basic and acidic residues" evidence="3">
    <location>
        <begin position="552"/>
        <end position="561"/>
    </location>
</feature>
<dbReference type="CDD" id="cd12215">
    <property type="entry name" value="ChiC_BD"/>
    <property type="match status" value="1"/>
</dbReference>
<dbReference type="OrthoDB" id="3675244at2"/>
<keyword evidence="7" id="KW-1185">Reference proteome</keyword>
<evidence type="ECO:0000313" key="7">
    <source>
        <dbReference type="Proteomes" id="UP000184222"/>
    </source>
</evidence>
<dbReference type="RefSeq" id="WP_072712702.1">
    <property type="nucleotide sequence ID" value="NZ_CP016796.1"/>
</dbReference>
<feature type="domain" description="Chitin-binding type-3" evidence="5">
    <location>
        <begin position="574"/>
        <end position="622"/>
    </location>
</feature>
<dbReference type="GO" id="GO:0004553">
    <property type="term" value="F:hydrolase activity, hydrolyzing O-glycosyl compounds"/>
    <property type="evidence" value="ECO:0007669"/>
    <property type="project" value="InterPro"/>
</dbReference>
<feature type="domain" description="Chitin-binding type-3" evidence="5">
    <location>
        <begin position="500"/>
        <end position="548"/>
    </location>
</feature>
<evidence type="ECO:0000313" key="6">
    <source>
        <dbReference type="EMBL" id="API87054.1"/>
    </source>
</evidence>
<dbReference type="InterPro" id="IPR051024">
    <property type="entry name" value="GlcNAc_Chitin_IntDeg"/>
</dbReference>
<dbReference type="GO" id="GO:0030246">
    <property type="term" value="F:carbohydrate binding"/>
    <property type="evidence" value="ECO:0007669"/>
    <property type="project" value="InterPro"/>
</dbReference>
<dbReference type="KEGG" id="frx:F7310_06650"/>
<dbReference type="CDD" id="cd21177">
    <property type="entry name" value="LPMO_AA10"/>
    <property type="match status" value="1"/>
</dbReference>
<keyword evidence="1 4" id="KW-0732">Signal</keyword>
<dbReference type="Pfam" id="PF03067">
    <property type="entry name" value="LPMO_10"/>
    <property type="match status" value="1"/>
</dbReference>
<dbReference type="InterPro" id="IPR036573">
    <property type="entry name" value="CBM_sf_5/12"/>
</dbReference>
<reference evidence="6 7" key="1">
    <citation type="journal article" date="2016" name="Appl. Environ. Microbiol.">
        <title>Whole genome relationships among Francisella bacteria of diverse origin define new species and provide specific regions for detection.</title>
        <authorList>
            <person name="Challacombe J.F."/>
            <person name="Petersen J.M."/>
            <person name="Gallegos-Graves V."/>
            <person name="Hodge D."/>
            <person name="Pillai S."/>
            <person name="Kuske C.R."/>
        </authorList>
    </citation>
    <scope>NUCLEOTIDE SEQUENCE [LARGE SCALE GENOMIC DNA]</scope>
    <source>
        <strain evidence="7">TX07-7310</strain>
    </source>
</reference>
<organism evidence="6 7">
    <name type="scientific">Francisella uliginis</name>
    <dbReference type="NCBI Taxonomy" id="573570"/>
    <lineage>
        <taxon>Bacteria</taxon>
        <taxon>Pseudomonadati</taxon>
        <taxon>Pseudomonadota</taxon>
        <taxon>Gammaproteobacteria</taxon>
        <taxon>Thiotrichales</taxon>
        <taxon>Francisellaceae</taxon>
        <taxon>Francisella</taxon>
    </lineage>
</organism>
<dbReference type="Gene3D" id="2.10.10.90">
    <property type="match status" value="1"/>
</dbReference>
<accession>A0A1L4BTA4</accession>
<dbReference type="EMBL" id="CP016796">
    <property type="protein sequence ID" value="API87054.1"/>
    <property type="molecule type" value="Genomic_DNA"/>
</dbReference>
<dbReference type="Proteomes" id="UP000184222">
    <property type="component" value="Chromosome"/>
</dbReference>
<evidence type="ECO:0000256" key="4">
    <source>
        <dbReference type="SAM" id="SignalP"/>
    </source>
</evidence>
<dbReference type="SUPFAM" id="SSF81296">
    <property type="entry name" value="E set domains"/>
    <property type="match status" value="1"/>
</dbReference>
<proteinExistence type="predicted"/>
<feature type="chain" id="PRO_5012792389" description="Chitin-binding type-3 domain-containing protein" evidence="4">
    <location>
        <begin position="23"/>
        <end position="640"/>
    </location>
</feature>
<dbReference type="InterPro" id="IPR014756">
    <property type="entry name" value="Ig_E-set"/>
</dbReference>
<name>A0A1L4BTA4_9GAMM</name>
<dbReference type="STRING" id="573570.F7310_06650"/>
<dbReference type="GO" id="GO:0005975">
    <property type="term" value="P:carbohydrate metabolic process"/>
    <property type="evidence" value="ECO:0007669"/>
    <property type="project" value="InterPro"/>
</dbReference>
<keyword evidence="2" id="KW-0378">Hydrolase</keyword>
<feature type="signal peptide" evidence="4">
    <location>
        <begin position="1"/>
        <end position="22"/>
    </location>
</feature>
<evidence type="ECO:0000256" key="3">
    <source>
        <dbReference type="SAM" id="MobiDB-lite"/>
    </source>
</evidence>
<dbReference type="InterPro" id="IPR003610">
    <property type="entry name" value="CBM5/12"/>
</dbReference>
<dbReference type="PANTHER" id="PTHR34823:SF1">
    <property type="entry name" value="CHITIN-BINDING TYPE-4 DOMAIN-CONTAINING PROTEIN"/>
    <property type="match status" value="1"/>
</dbReference>
<dbReference type="GO" id="GO:0005576">
    <property type="term" value="C:extracellular region"/>
    <property type="evidence" value="ECO:0007669"/>
    <property type="project" value="InterPro"/>
</dbReference>
<dbReference type="PANTHER" id="PTHR34823">
    <property type="entry name" value="GLCNAC-BINDING PROTEIN A"/>
    <property type="match status" value="1"/>
</dbReference>
<gene>
    <name evidence="6" type="ORF">F7310_06650</name>
</gene>
<feature type="region of interest" description="Disordered" evidence="3">
    <location>
        <begin position="552"/>
        <end position="580"/>
    </location>
</feature>
<dbReference type="SUPFAM" id="SSF51055">
    <property type="entry name" value="Carbohydrate binding domain"/>
    <property type="match status" value="1"/>
</dbReference>
<evidence type="ECO:0000259" key="5">
    <source>
        <dbReference type="SMART" id="SM00495"/>
    </source>
</evidence>
<sequence>MKLKKISLLTSLALLASSQAYSHGYVESPSSRSYLCDKHQNTNCSDVVGDAQSLEAADGLFDNGGLDNKMGSVGHGWAESLDEQNESRWAKTAVSPGQTLTFKWHFTAAHRGKHFKFYITKPDWNPNELLTRDSFEDQPLNCYNPQPFWQAPDVVPDDLTFTCTMPERTGYQVIMAEWDVYDTGASFYNLIDLDFTNEHTAGTLILPEGGTGEAGISAYDPNKEYPGSGIQVVYDGKIYENQWWVNPGEAPPGENSAWIYVGDYEEDTPVNPNDRYPIEATRFSLNPSKVREGDIISLELSKASDTTIEKIKLLDVPANMSSETLLTTLAEKINEISSQQLNEALIAGEKNAEGAVVPSTSALYVYQTADKLYNHVGFIQDIADHNLVNELHLMDFNEVYTLDSSGNLNINAKIMSHSSEEVNVTVTLLDKDGNQVYRKDDIKIAPMNTYDLDMQVENLAAGDYDLVIYSQLTGTDAWQKDLNITVNEYTGATDEDLAKYPEYKEGTKYQNGDIVRNENKLYQCTEAGWCSGVAWAYAPGTGSDWTKAWEEYTPESEKPADEPEEEISEEVAQYPEYSETTTYSQGDIVREGNQLYVCDVQGWCNQDPSVYAPGTGRAWDDAWNVYGPEAQNLLMILKRK</sequence>
<protein>
    <recommendedName>
        <fullName evidence="5">Chitin-binding type-3 domain-containing protein</fullName>
    </recommendedName>
</protein>
<dbReference type="SMART" id="SM00495">
    <property type="entry name" value="ChtBD3"/>
    <property type="match status" value="3"/>
</dbReference>
<dbReference type="InterPro" id="IPR004302">
    <property type="entry name" value="Cellulose/chitin-bd_N"/>
</dbReference>